<keyword evidence="1" id="KW-0812">Transmembrane</keyword>
<sequence length="150" mass="16501">MLRVTFYFTFLIGVAALAFWRGRREERLAALVCVVGTALTVVTADPRAVRFASFGTIAFVIDLGVFLAFLAIALRSERFWPLWVAGLQLTAATIHPMMLISPVLAGRVFGAALAFWSYPILLLIAIGTLRTQTVERWRAEADIASGRVIS</sequence>
<feature type="transmembrane region" description="Helical" evidence="1">
    <location>
        <begin position="28"/>
        <end position="45"/>
    </location>
</feature>
<accession>A0ABP7RFL2</accession>
<keyword evidence="1" id="KW-0472">Membrane</keyword>
<evidence type="ECO:0000313" key="2">
    <source>
        <dbReference type="EMBL" id="GAA3996790.1"/>
    </source>
</evidence>
<feature type="transmembrane region" description="Helical" evidence="1">
    <location>
        <begin position="79"/>
        <end position="98"/>
    </location>
</feature>
<evidence type="ECO:0000256" key="1">
    <source>
        <dbReference type="SAM" id="Phobius"/>
    </source>
</evidence>
<proteinExistence type="predicted"/>
<protein>
    <submittedName>
        <fullName evidence="2">Uncharacterized protein</fullName>
    </submittedName>
</protein>
<comment type="caution">
    <text evidence="2">The sequence shown here is derived from an EMBL/GenBank/DDBJ whole genome shotgun (WGS) entry which is preliminary data.</text>
</comment>
<organism evidence="2 3">
    <name type="scientific">Sphingomonas humi</name>
    <dbReference type="NCBI Taxonomy" id="335630"/>
    <lineage>
        <taxon>Bacteria</taxon>
        <taxon>Pseudomonadati</taxon>
        <taxon>Pseudomonadota</taxon>
        <taxon>Alphaproteobacteria</taxon>
        <taxon>Sphingomonadales</taxon>
        <taxon>Sphingomonadaceae</taxon>
        <taxon>Sphingomonas</taxon>
    </lineage>
</organism>
<feature type="transmembrane region" description="Helical" evidence="1">
    <location>
        <begin position="51"/>
        <end position="72"/>
    </location>
</feature>
<dbReference type="Proteomes" id="UP001501310">
    <property type="component" value="Unassembled WGS sequence"/>
</dbReference>
<evidence type="ECO:0000313" key="3">
    <source>
        <dbReference type="Proteomes" id="UP001501310"/>
    </source>
</evidence>
<keyword evidence="3" id="KW-1185">Reference proteome</keyword>
<keyword evidence="1" id="KW-1133">Transmembrane helix</keyword>
<feature type="transmembrane region" description="Helical" evidence="1">
    <location>
        <begin position="104"/>
        <end position="129"/>
    </location>
</feature>
<feature type="transmembrane region" description="Helical" evidence="1">
    <location>
        <begin position="6"/>
        <end position="21"/>
    </location>
</feature>
<gene>
    <name evidence="2" type="ORF">GCM10022211_02410</name>
</gene>
<dbReference type="EMBL" id="BAAAZD010000001">
    <property type="protein sequence ID" value="GAA3996790.1"/>
    <property type="molecule type" value="Genomic_DNA"/>
</dbReference>
<name>A0ABP7RFL2_9SPHN</name>
<reference evidence="3" key="1">
    <citation type="journal article" date="2019" name="Int. J. Syst. Evol. Microbiol.">
        <title>The Global Catalogue of Microorganisms (GCM) 10K type strain sequencing project: providing services to taxonomists for standard genome sequencing and annotation.</title>
        <authorList>
            <consortium name="The Broad Institute Genomics Platform"/>
            <consortium name="The Broad Institute Genome Sequencing Center for Infectious Disease"/>
            <person name="Wu L."/>
            <person name="Ma J."/>
        </authorList>
    </citation>
    <scope>NUCLEOTIDE SEQUENCE [LARGE SCALE GENOMIC DNA]</scope>
    <source>
        <strain evidence="3">JCM 16603</strain>
    </source>
</reference>
<dbReference type="RefSeq" id="WP_344708333.1">
    <property type="nucleotide sequence ID" value="NZ_BAAAZD010000001.1"/>
</dbReference>